<name>A0A383EYU1_9ZZZZ</name>
<evidence type="ECO:0000256" key="5">
    <source>
        <dbReference type="ARBA" id="ARBA00022793"/>
    </source>
</evidence>
<dbReference type="SUPFAM" id="SSF51366">
    <property type="entry name" value="Ribulose-phoshate binding barrel"/>
    <property type="match status" value="1"/>
</dbReference>
<keyword evidence="5" id="KW-0210">Decarboxylase</keyword>
<dbReference type="PANTHER" id="PTHR22854:SF2">
    <property type="entry name" value="INDOLE-3-GLYCEROL-PHOSPHATE SYNTHASE"/>
    <property type="match status" value="1"/>
</dbReference>
<evidence type="ECO:0000256" key="8">
    <source>
        <dbReference type="ARBA" id="ARBA00023239"/>
    </source>
</evidence>
<dbReference type="GO" id="GO:0004640">
    <property type="term" value="F:phosphoribosylanthranilate isomerase activity"/>
    <property type="evidence" value="ECO:0007669"/>
    <property type="project" value="TreeGrafter"/>
</dbReference>
<keyword evidence="4" id="KW-0028">Amino-acid biosynthesis</keyword>
<comment type="catalytic activity">
    <reaction evidence="1">
        <text>1-(2-carboxyphenylamino)-1-deoxy-D-ribulose 5-phosphate + H(+) = (1S,2R)-1-C-(indol-3-yl)glycerol 3-phosphate + CO2 + H2O</text>
        <dbReference type="Rhea" id="RHEA:23476"/>
        <dbReference type="ChEBI" id="CHEBI:15377"/>
        <dbReference type="ChEBI" id="CHEBI:15378"/>
        <dbReference type="ChEBI" id="CHEBI:16526"/>
        <dbReference type="ChEBI" id="CHEBI:58613"/>
        <dbReference type="ChEBI" id="CHEBI:58866"/>
        <dbReference type="EC" id="4.1.1.48"/>
    </reaction>
</comment>
<reference evidence="10" key="1">
    <citation type="submission" date="2018-05" db="EMBL/GenBank/DDBJ databases">
        <authorList>
            <person name="Lanie J.A."/>
            <person name="Ng W.-L."/>
            <person name="Kazmierczak K.M."/>
            <person name="Andrzejewski T.M."/>
            <person name="Davidsen T.M."/>
            <person name="Wayne K.J."/>
            <person name="Tettelin H."/>
            <person name="Glass J.I."/>
            <person name="Rusch D."/>
            <person name="Podicherti R."/>
            <person name="Tsui H.-C.T."/>
            <person name="Winkler M.E."/>
        </authorList>
    </citation>
    <scope>NUCLEOTIDE SEQUENCE</scope>
</reference>
<sequence length="141" mass="16352">VPNILDKIFLDKREELDTVKRRLPLPDVKVRISRKNYEIRDIRKSLRFGTRSRIIAEIKPRTPFKGELLKNADPMGIAKTYAENGATALSILTESNYFGGSLFSLEKAREYVDIPLLRKDFIFDEYQSYEARAFGADFFLL</sequence>
<feature type="non-terminal residue" evidence="10">
    <location>
        <position position="1"/>
    </location>
</feature>
<dbReference type="InterPro" id="IPR011060">
    <property type="entry name" value="RibuloseP-bd_barrel"/>
</dbReference>
<proteinExistence type="predicted"/>
<keyword evidence="7" id="KW-0057">Aromatic amino acid biosynthesis</keyword>
<feature type="domain" description="Indole-3-glycerol phosphate synthase" evidence="9">
    <location>
        <begin position="5"/>
        <end position="141"/>
    </location>
</feature>
<evidence type="ECO:0000256" key="3">
    <source>
        <dbReference type="ARBA" id="ARBA00012362"/>
    </source>
</evidence>
<keyword evidence="8" id="KW-0456">Lyase</keyword>
<dbReference type="AlphaFoldDB" id="A0A383EYU1"/>
<dbReference type="InterPro" id="IPR013785">
    <property type="entry name" value="Aldolase_TIM"/>
</dbReference>
<evidence type="ECO:0000259" key="9">
    <source>
        <dbReference type="Pfam" id="PF00218"/>
    </source>
</evidence>
<dbReference type="PANTHER" id="PTHR22854">
    <property type="entry name" value="TRYPTOPHAN BIOSYNTHESIS PROTEIN"/>
    <property type="match status" value="1"/>
</dbReference>
<evidence type="ECO:0000256" key="4">
    <source>
        <dbReference type="ARBA" id="ARBA00022605"/>
    </source>
</evidence>
<evidence type="ECO:0000256" key="7">
    <source>
        <dbReference type="ARBA" id="ARBA00023141"/>
    </source>
</evidence>
<protein>
    <recommendedName>
        <fullName evidence="3">indole-3-glycerol-phosphate synthase</fullName>
        <ecNumber evidence="3">4.1.1.48</ecNumber>
    </recommendedName>
</protein>
<dbReference type="EC" id="4.1.1.48" evidence="3"/>
<evidence type="ECO:0000256" key="6">
    <source>
        <dbReference type="ARBA" id="ARBA00022822"/>
    </source>
</evidence>
<dbReference type="InterPro" id="IPR045186">
    <property type="entry name" value="Indole-3-glycerol_P_synth"/>
</dbReference>
<dbReference type="EMBL" id="UINC01230129">
    <property type="protein sequence ID" value="SVE62122.1"/>
    <property type="molecule type" value="Genomic_DNA"/>
</dbReference>
<dbReference type="InterPro" id="IPR013798">
    <property type="entry name" value="Indole-3-glycerol_P_synth_dom"/>
</dbReference>
<gene>
    <name evidence="10" type="ORF">METZ01_LOCUS514976</name>
</gene>
<dbReference type="GO" id="GO:0000162">
    <property type="term" value="P:L-tryptophan biosynthetic process"/>
    <property type="evidence" value="ECO:0007669"/>
    <property type="project" value="UniProtKB-UniPathway"/>
</dbReference>
<accession>A0A383EYU1</accession>
<keyword evidence="6" id="KW-0822">Tryptophan biosynthesis</keyword>
<evidence type="ECO:0000313" key="10">
    <source>
        <dbReference type="EMBL" id="SVE62122.1"/>
    </source>
</evidence>
<dbReference type="Pfam" id="PF00218">
    <property type="entry name" value="IGPS"/>
    <property type="match status" value="1"/>
</dbReference>
<dbReference type="UniPathway" id="UPA00035">
    <property type="reaction ID" value="UER00043"/>
</dbReference>
<organism evidence="10">
    <name type="scientific">marine metagenome</name>
    <dbReference type="NCBI Taxonomy" id="408172"/>
    <lineage>
        <taxon>unclassified sequences</taxon>
        <taxon>metagenomes</taxon>
        <taxon>ecological metagenomes</taxon>
    </lineage>
</organism>
<evidence type="ECO:0000256" key="2">
    <source>
        <dbReference type="ARBA" id="ARBA00004696"/>
    </source>
</evidence>
<dbReference type="GO" id="GO:0004425">
    <property type="term" value="F:indole-3-glycerol-phosphate synthase activity"/>
    <property type="evidence" value="ECO:0007669"/>
    <property type="project" value="UniProtKB-EC"/>
</dbReference>
<dbReference type="Gene3D" id="3.20.20.70">
    <property type="entry name" value="Aldolase class I"/>
    <property type="match status" value="1"/>
</dbReference>
<feature type="non-terminal residue" evidence="10">
    <location>
        <position position="141"/>
    </location>
</feature>
<evidence type="ECO:0000256" key="1">
    <source>
        <dbReference type="ARBA" id="ARBA00001633"/>
    </source>
</evidence>
<comment type="pathway">
    <text evidence="2">Amino-acid biosynthesis; L-tryptophan biosynthesis; L-tryptophan from chorismate: step 4/5.</text>
</comment>